<comment type="caution">
    <text evidence="2">The sequence shown here is derived from an EMBL/GenBank/DDBJ whole genome shotgun (WGS) entry which is preliminary data.</text>
</comment>
<dbReference type="RefSeq" id="XP_044678279.1">
    <property type="nucleotide sequence ID" value="XM_044827685.1"/>
</dbReference>
<dbReference type="InterPro" id="IPR012337">
    <property type="entry name" value="RNaseH-like_sf"/>
</dbReference>
<dbReference type="InterPro" id="IPR036397">
    <property type="entry name" value="RNaseH_sf"/>
</dbReference>
<dbReference type="KEGG" id="fmu:J7337_010098"/>
<evidence type="ECO:0000259" key="1">
    <source>
        <dbReference type="Pfam" id="PF01612"/>
    </source>
</evidence>
<gene>
    <name evidence="2" type="ORF">J7337_010098</name>
</gene>
<dbReference type="Proteomes" id="UP000827133">
    <property type="component" value="Unassembled WGS sequence"/>
</dbReference>
<name>A0A9P8IMV2_9HYPO</name>
<dbReference type="GeneID" id="68317954"/>
<dbReference type="PANTHER" id="PTHR43040">
    <property type="entry name" value="RIBONUCLEASE D"/>
    <property type="match status" value="1"/>
</dbReference>
<dbReference type="Gene3D" id="3.30.420.10">
    <property type="entry name" value="Ribonuclease H-like superfamily/Ribonuclease H"/>
    <property type="match status" value="1"/>
</dbReference>
<protein>
    <recommendedName>
        <fullName evidence="1">3'-5' exonuclease domain-containing protein</fullName>
    </recommendedName>
</protein>
<feature type="domain" description="3'-5' exonuclease" evidence="1">
    <location>
        <begin position="52"/>
        <end position="147"/>
    </location>
</feature>
<dbReference type="EMBL" id="JAHBCI010000007">
    <property type="protein sequence ID" value="KAG9499279.1"/>
    <property type="molecule type" value="Genomic_DNA"/>
</dbReference>
<proteinExistence type="predicted"/>
<accession>A0A9P8IMV2</accession>
<keyword evidence="3" id="KW-1185">Reference proteome</keyword>
<organism evidence="2 3">
    <name type="scientific">Fusarium musae</name>
    <dbReference type="NCBI Taxonomy" id="1042133"/>
    <lineage>
        <taxon>Eukaryota</taxon>
        <taxon>Fungi</taxon>
        <taxon>Dikarya</taxon>
        <taxon>Ascomycota</taxon>
        <taxon>Pezizomycotina</taxon>
        <taxon>Sordariomycetes</taxon>
        <taxon>Hypocreomycetidae</taxon>
        <taxon>Hypocreales</taxon>
        <taxon>Nectriaceae</taxon>
        <taxon>Fusarium</taxon>
    </lineage>
</organism>
<dbReference type="Pfam" id="PF01612">
    <property type="entry name" value="DNA_pol_A_exo1"/>
    <property type="match status" value="1"/>
</dbReference>
<sequence>MDPQTEPDVIPTYESEPRIIWIDDRDTLYNLLDDLTDTPKLKPRLFITLEGNYIGHETRISIMQIYNAVSHRVYLIDVYWLSATTFWRVNSNSRMSTLKGMLESKEIIKVFFDVKKNSDALYSEFKIKLAGVHDLQLMELLASGSPHRLSDIEDCFWRDAYRRQENGWRFWDLRGAVPSWCSHRIRDRWLQILPTLYFCYDAKLRPGHRESLIATSDSRAEFSRYMIRDMEERRRAFVRRDVD</sequence>
<evidence type="ECO:0000313" key="2">
    <source>
        <dbReference type="EMBL" id="KAG9499279.1"/>
    </source>
</evidence>
<dbReference type="GO" id="GO:0006139">
    <property type="term" value="P:nucleobase-containing compound metabolic process"/>
    <property type="evidence" value="ECO:0007669"/>
    <property type="project" value="InterPro"/>
</dbReference>
<dbReference type="GO" id="GO:0003676">
    <property type="term" value="F:nucleic acid binding"/>
    <property type="evidence" value="ECO:0007669"/>
    <property type="project" value="InterPro"/>
</dbReference>
<dbReference type="PANTHER" id="PTHR43040:SF1">
    <property type="entry name" value="RIBONUCLEASE D"/>
    <property type="match status" value="1"/>
</dbReference>
<evidence type="ECO:0000313" key="3">
    <source>
        <dbReference type="Proteomes" id="UP000827133"/>
    </source>
</evidence>
<dbReference type="SUPFAM" id="SSF53098">
    <property type="entry name" value="Ribonuclease H-like"/>
    <property type="match status" value="1"/>
</dbReference>
<dbReference type="AlphaFoldDB" id="A0A9P8IMV2"/>
<dbReference type="GO" id="GO:0008408">
    <property type="term" value="F:3'-5' exonuclease activity"/>
    <property type="evidence" value="ECO:0007669"/>
    <property type="project" value="InterPro"/>
</dbReference>
<dbReference type="InterPro" id="IPR002562">
    <property type="entry name" value="3'-5'_exonuclease_dom"/>
</dbReference>
<reference evidence="2" key="1">
    <citation type="journal article" date="2021" name="Mol. Plant Microbe Interact.">
        <title>Telomere to telomere genome assembly of Fusarium musae F31, causal agent of crown rot disease of banana.</title>
        <authorList>
            <person name="Degradi L."/>
            <person name="Tava V."/>
            <person name="Kunova A."/>
            <person name="Cortesi P."/>
            <person name="Saracchi M."/>
            <person name="Pasquali M."/>
        </authorList>
    </citation>
    <scope>NUCLEOTIDE SEQUENCE</scope>
    <source>
        <strain evidence="2">F31</strain>
    </source>
</reference>